<gene>
    <name evidence="2" type="ORF">QGN17_09625</name>
</gene>
<name>A0ABT6N1M0_9SPHN</name>
<dbReference type="SUPFAM" id="SSF54637">
    <property type="entry name" value="Thioesterase/thiol ester dehydrase-isomerase"/>
    <property type="match status" value="2"/>
</dbReference>
<dbReference type="Gene3D" id="3.10.129.10">
    <property type="entry name" value="Hotdog Thioesterase"/>
    <property type="match status" value="2"/>
</dbReference>
<protein>
    <submittedName>
        <fullName evidence="2">MaoC family dehydratase N-terminal domain-containing protein</fullName>
    </submittedName>
</protein>
<reference evidence="2" key="1">
    <citation type="submission" date="2023-04" db="EMBL/GenBank/DDBJ databases">
        <title>Sphingomonas sp. MAHUQ-71 isolated from rice field.</title>
        <authorList>
            <person name="Huq M.A."/>
        </authorList>
    </citation>
    <scope>NUCLEOTIDE SEQUENCE</scope>
    <source>
        <strain evidence="2">MAHUQ-71</strain>
    </source>
</reference>
<dbReference type="PANTHER" id="PTHR28152:SF1">
    <property type="entry name" value="HYDROXYACYL-THIOESTER DEHYDRATASE TYPE 2, MITOCHONDRIAL"/>
    <property type="match status" value="1"/>
</dbReference>
<dbReference type="RefSeq" id="WP_281044259.1">
    <property type="nucleotide sequence ID" value="NZ_JARYGZ010000001.1"/>
</dbReference>
<accession>A0ABT6N1M0</accession>
<comment type="caution">
    <text evidence="2">The sequence shown here is derived from an EMBL/GenBank/DDBJ whole genome shotgun (WGS) entry which is preliminary data.</text>
</comment>
<proteinExistence type="predicted"/>
<dbReference type="InterPro" id="IPR039569">
    <property type="entry name" value="FAS1-like_DH_region"/>
</dbReference>
<dbReference type="InterPro" id="IPR052741">
    <property type="entry name" value="Mitochondrial_HTD2"/>
</dbReference>
<feature type="domain" description="FAS1-like dehydratase" evidence="1">
    <location>
        <begin position="19"/>
        <end position="139"/>
    </location>
</feature>
<dbReference type="EMBL" id="JARYGZ010000001">
    <property type="protein sequence ID" value="MDH7638987.1"/>
    <property type="molecule type" value="Genomic_DNA"/>
</dbReference>
<sequence>MSEIAPEVLADWAASVGRTETQVQRLEVESLRRFALAAGDDPDVERRPPPLAHWAFFLPAPADDGIGEDGHPRRGGFLPAITLPRRMFASAEIRFEAPLLLGEEAELTSTVAAVTHKSGRSGDLVFVEVDRLIVQAGTPRVRERQHYVYRQDGAPTPLPVPADLPDGEVWQPEAVNLFRFSAATFNGHRIHYDLPYARDVEGYPALVVHGPFTATRLAGLAARHGALAAFSFRAQAPLFLGQPIVLQGGPEEFRAVRCDGAVAMTAKASYR</sequence>
<dbReference type="PANTHER" id="PTHR28152">
    <property type="entry name" value="HYDROXYACYL-THIOESTER DEHYDRATASE TYPE 2, MITOCHONDRIAL"/>
    <property type="match status" value="1"/>
</dbReference>
<dbReference type="Pfam" id="PF13452">
    <property type="entry name" value="FAS1_DH_region"/>
    <property type="match status" value="1"/>
</dbReference>
<dbReference type="InterPro" id="IPR029069">
    <property type="entry name" value="HotDog_dom_sf"/>
</dbReference>
<dbReference type="Proteomes" id="UP001160625">
    <property type="component" value="Unassembled WGS sequence"/>
</dbReference>
<organism evidence="2 3">
    <name type="scientific">Sphingomonas oryzagri</name>
    <dbReference type="NCBI Taxonomy" id="3042314"/>
    <lineage>
        <taxon>Bacteria</taxon>
        <taxon>Pseudomonadati</taxon>
        <taxon>Pseudomonadota</taxon>
        <taxon>Alphaproteobacteria</taxon>
        <taxon>Sphingomonadales</taxon>
        <taxon>Sphingomonadaceae</taxon>
        <taxon>Sphingomonas</taxon>
    </lineage>
</organism>
<evidence type="ECO:0000313" key="3">
    <source>
        <dbReference type="Proteomes" id="UP001160625"/>
    </source>
</evidence>
<evidence type="ECO:0000313" key="2">
    <source>
        <dbReference type="EMBL" id="MDH7638987.1"/>
    </source>
</evidence>
<keyword evidence="3" id="KW-1185">Reference proteome</keyword>
<evidence type="ECO:0000259" key="1">
    <source>
        <dbReference type="Pfam" id="PF13452"/>
    </source>
</evidence>